<dbReference type="PANTHER" id="PTHR30429">
    <property type="entry name" value="D-METHIONINE-BINDING LIPOPROTEIN METQ"/>
    <property type="match status" value="1"/>
</dbReference>
<dbReference type="SUPFAM" id="SSF53850">
    <property type="entry name" value="Periplasmic binding protein-like II"/>
    <property type="match status" value="1"/>
</dbReference>
<keyword evidence="3 7" id="KW-0732">Signal</keyword>
<dbReference type="Gene3D" id="3.40.190.10">
    <property type="entry name" value="Periplasmic binding protein-like II"/>
    <property type="match status" value="2"/>
</dbReference>
<comment type="subcellular location">
    <subcellularLocation>
        <location evidence="1">Membrane</location>
        <topology evidence="1">Lipid-anchor</topology>
    </subcellularLocation>
</comment>
<comment type="caution">
    <text evidence="8">The sequence shown here is derived from an EMBL/GenBank/DDBJ whole genome shotgun (WGS) entry which is preliminary data.</text>
</comment>
<dbReference type="InterPro" id="IPR004872">
    <property type="entry name" value="Lipoprotein_NlpA"/>
</dbReference>
<evidence type="ECO:0000256" key="3">
    <source>
        <dbReference type="ARBA" id="ARBA00022729"/>
    </source>
</evidence>
<dbReference type="Proteomes" id="UP001226691">
    <property type="component" value="Unassembled WGS sequence"/>
</dbReference>
<protein>
    <submittedName>
        <fullName evidence="8">D-methionine transport system substrate-binding protein</fullName>
    </submittedName>
</protein>
<name>A0ABU0TU70_MICTR</name>
<evidence type="ECO:0000256" key="6">
    <source>
        <dbReference type="ARBA" id="ARBA00023288"/>
    </source>
</evidence>
<dbReference type="PANTHER" id="PTHR30429:SF0">
    <property type="entry name" value="METHIONINE-BINDING LIPOPROTEIN METQ"/>
    <property type="match status" value="1"/>
</dbReference>
<feature type="chain" id="PRO_5047021707" evidence="7">
    <location>
        <begin position="28"/>
        <end position="281"/>
    </location>
</feature>
<dbReference type="Pfam" id="PF03180">
    <property type="entry name" value="Lipoprotein_9"/>
    <property type="match status" value="1"/>
</dbReference>
<evidence type="ECO:0000256" key="2">
    <source>
        <dbReference type="ARBA" id="ARBA00008973"/>
    </source>
</evidence>
<feature type="signal peptide" evidence="7">
    <location>
        <begin position="1"/>
        <end position="27"/>
    </location>
</feature>
<dbReference type="RefSeq" id="WP_307482438.1">
    <property type="nucleotide sequence ID" value="NZ_JAUTBF010000001.1"/>
</dbReference>
<proteinExistence type="inferred from homology"/>
<dbReference type="PROSITE" id="PS51257">
    <property type="entry name" value="PROKAR_LIPOPROTEIN"/>
    <property type="match status" value="1"/>
</dbReference>
<keyword evidence="9" id="KW-1185">Reference proteome</keyword>
<evidence type="ECO:0000256" key="5">
    <source>
        <dbReference type="ARBA" id="ARBA00023139"/>
    </source>
</evidence>
<keyword evidence="5" id="KW-0564">Palmitate</keyword>
<keyword evidence="4" id="KW-0472">Membrane</keyword>
<evidence type="ECO:0000313" key="8">
    <source>
        <dbReference type="EMBL" id="MDQ1123198.1"/>
    </source>
</evidence>
<comment type="similarity">
    <text evidence="2">Belongs to the NlpA lipoprotein family.</text>
</comment>
<keyword evidence="6" id="KW-0449">Lipoprotein</keyword>
<evidence type="ECO:0000256" key="1">
    <source>
        <dbReference type="ARBA" id="ARBA00004635"/>
    </source>
</evidence>
<sequence>MSIVRIAAAGAAAALVALALTACGATAAPASSDAAADKTAIKIGFNPGPYKEMFQGGILPILESEGYTVDAVDFTDGIVVNVAVNTGEIDANIMQHPVYLDFVNAKEGIDNAALVQIPTPRMGLFGGKKKSLTDVADGSTVTVPNSPSNLYRGLLILRDVGWIDFDDVADPNTADLSIITSNPKNLNITPIDNAQQVPALQDVDYATIQGNFIVSGGLNYDDALAVEDQPVQFSNVVAVRAADIDTPWAQAIKSAYESQEFIDYIKANPQYSGYQLPAWFQ</sequence>
<reference evidence="8 9" key="1">
    <citation type="submission" date="2023-07" db="EMBL/GenBank/DDBJ databases">
        <title>Functional and genomic diversity of the sorghum phyllosphere microbiome.</title>
        <authorList>
            <person name="Shade A."/>
        </authorList>
    </citation>
    <scope>NUCLEOTIDE SEQUENCE [LARGE SCALE GENOMIC DNA]</scope>
    <source>
        <strain evidence="8 9">SORGH_AS_1207</strain>
    </source>
</reference>
<dbReference type="EMBL" id="JAUTBF010000001">
    <property type="protein sequence ID" value="MDQ1123198.1"/>
    <property type="molecule type" value="Genomic_DNA"/>
</dbReference>
<gene>
    <name evidence="8" type="ORF">QE412_001771</name>
</gene>
<evidence type="ECO:0000256" key="4">
    <source>
        <dbReference type="ARBA" id="ARBA00023136"/>
    </source>
</evidence>
<evidence type="ECO:0000313" key="9">
    <source>
        <dbReference type="Proteomes" id="UP001226691"/>
    </source>
</evidence>
<accession>A0ABU0TU70</accession>
<organism evidence="8 9">
    <name type="scientific">Microbacterium trichothecenolyticum</name>
    <name type="common">Aureobacterium trichothecenolyticum</name>
    <dbReference type="NCBI Taxonomy" id="69370"/>
    <lineage>
        <taxon>Bacteria</taxon>
        <taxon>Bacillati</taxon>
        <taxon>Actinomycetota</taxon>
        <taxon>Actinomycetes</taxon>
        <taxon>Micrococcales</taxon>
        <taxon>Microbacteriaceae</taxon>
        <taxon>Microbacterium</taxon>
    </lineage>
</organism>
<evidence type="ECO:0000256" key="7">
    <source>
        <dbReference type="SAM" id="SignalP"/>
    </source>
</evidence>